<evidence type="ECO:0000256" key="4">
    <source>
        <dbReference type="SAM" id="SignalP"/>
    </source>
</evidence>
<gene>
    <name evidence="6" type="ORF">RASY3_02120</name>
</gene>
<feature type="signal peptide" evidence="4">
    <location>
        <begin position="1"/>
        <end position="27"/>
    </location>
</feature>
<dbReference type="PANTHER" id="PTHR43695:SF1">
    <property type="entry name" value="RHAMNOGALACTURONAN ACETYLESTERASE"/>
    <property type="match status" value="1"/>
</dbReference>
<keyword evidence="2" id="KW-0378">Hydrolase</keyword>
<sequence length="1152" mass="127146">MDYKNMKSKRILAGMLALMLASGTAPVNFGSALAAGAAIAEGIGPHDENSFTGPSAEDKENGNSEDIISSNDETGTVTADEENTASEDVNDTKNIGSDGNDEETSGEENADEETADDETTAEETAARKTADEETTAEETGDEEVFILISPNTAIPIGSYVTINSDDHFFDGNTTLRIGNYISAKSTKLTYDSYDLRFGYKFMFKAPDSADCFTIGIPNEDGSLTPLGIRCVSGSGTLSNPYRFEALYETKAKKKITGGFVTVTSIKEAVEQMSDVSPEDAVAWLAENADSIKAANNNDHGTYDVFFKNNDDYYCKTLTYDHFNADYLTDDNFRWDFISERSYRSIMHQCLGYNDHILVWSNAEVQPALTYTKTEAKGATCTEAGNTEYYTGSDNRFYKLENGVYTEIDKDSWVIAPKGHSYSSPKWTWNDDLTATAEFKCEECGDVVVIDADVTAKINTEPTYTNGGMITYTAKVVFEGVHSTCSRSVSVPKLELTHVEEKAVTCTENGNISYWHDAANDRYFTDDKGQNEITKADTVIKATGHSYGLAQWIWNEDLTAKAEFICEKCGEVTVINATVIKKIVEEPTYTKAGSITYSAKIDFEGSHHTCSKIVIIPKLGLSYVEAVAATCTEGGNIGYWYDKANDKYFTDANGENEITKADTVLEAKGHTPGNKVIENYVKPTYISDGGYDEVVYCIDCGKELSREHIALSKLKYKAPSLTYTKGINAVKLSWAEVEDAERYGIAGYVNGKWQLLYDCQDTSFILNGLTEGRDYWVAVIPKCNGKWITDFSNAIVVSSQSTEGKYPVLSSVEHNEKTHQFKLKWSEVKGAQQYGIAVYLSGKWKVVKQDIPAGTTSFTSPKLAAGQTYRMVICAKVNGNWDTSNINARSFSVTVQPEASVNYGSYESDDFVFSGNVFVVGDSTVCNYKPDTTEKKGSCGWGMKLAEQFEGIHVTNLARAGRSSRSFMNDPEYKILCDSIGKGDYLFIQFGHNDERTAEPQHAAYPYLEFSTLDGEGKNPNGQYSYEWMLLNKYVKVAQDKGATAVLVTPVARRAKDGSAMIEEHKQYSDAVVALGKKYNIPVIDMTTKTAELYNKLYEEKGPEATAELHCYLDETRTTIDNTHLSVKGCELIADILADETKTLGLKISERLK</sequence>
<comment type="caution">
    <text evidence="6">The sequence shown here is derived from an EMBL/GenBank/DDBJ whole genome shotgun (WGS) entry which is preliminary data.</text>
</comment>
<dbReference type="Proteomes" id="UP000021369">
    <property type="component" value="Unassembled WGS sequence"/>
</dbReference>
<keyword evidence="4" id="KW-0732">Signal</keyword>
<evidence type="ECO:0000259" key="5">
    <source>
        <dbReference type="Pfam" id="PF13472"/>
    </source>
</evidence>
<feature type="domain" description="SGNH hydrolase-type esterase" evidence="5">
    <location>
        <begin position="918"/>
        <end position="1093"/>
    </location>
</feature>
<evidence type="ECO:0000256" key="3">
    <source>
        <dbReference type="SAM" id="MobiDB-lite"/>
    </source>
</evidence>
<feature type="compositionally biased region" description="Polar residues" evidence="3">
    <location>
        <begin position="64"/>
        <end position="77"/>
    </location>
</feature>
<name>A0A011WUD2_RUMAL</name>
<dbReference type="InterPro" id="IPR036514">
    <property type="entry name" value="SGNH_hydro_sf"/>
</dbReference>
<feature type="region of interest" description="Disordered" evidence="3">
    <location>
        <begin position="45"/>
        <end position="142"/>
    </location>
</feature>
<evidence type="ECO:0000256" key="1">
    <source>
        <dbReference type="ARBA" id="ARBA00008668"/>
    </source>
</evidence>
<feature type="compositionally biased region" description="Acidic residues" evidence="3">
    <location>
        <begin position="99"/>
        <end position="121"/>
    </location>
</feature>
<keyword evidence="7" id="KW-1185">Reference proteome</keyword>
<evidence type="ECO:0000313" key="7">
    <source>
        <dbReference type="Proteomes" id="UP000021369"/>
    </source>
</evidence>
<dbReference type="PANTHER" id="PTHR43695">
    <property type="entry name" value="PUTATIVE (AFU_ORTHOLOGUE AFUA_2G17250)-RELATED"/>
    <property type="match status" value="1"/>
</dbReference>
<dbReference type="Pfam" id="PF13472">
    <property type="entry name" value="Lipase_GDSL_2"/>
    <property type="match status" value="1"/>
</dbReference>
<dbReference type="AlphaFoldDB" id="A0A011WUD2"/>
<feature type="compositionally biased region" description="Acidic residues" evidence="3">
    <location>
        <begin position="132"/>
        <end position="142"/>
    </location>
</feature>
<proteinExistence type="inferred from homology"/>
<feature type="compositionally biased region" description="Acidic residues" evidence="3">
    <location>
        <begin position="79"/>
        <end position="89"/>
    </location>
</feature>
<feature type="chain" id="PRO_5038958460" evidence="4">
    <location>
        <begin position="28"/>
        <end position="1152"/>
    </location>
</feature>
<dbReference type="InterPro" id="IPR013783">
    <property type="entry name" value="Ig-like_fold"/>
</dbReference>
<dbReference type="InterPro" id="IPR036116">
    <property type="entry name" value="FN3_sf"/>
</dbReference>
<dbReference type="Gene3D" id="3.40.50.1110">
    <property type="entry name" value="SGNH hydrolase"/>
    <property type="match status" value="1"/>
</dbReference>
<dbReference type="Gene3D" id="2.60.40.10">
    <property type="entry name" value="Immunoglobulins"/>
    <property type="match status" value="1"/>
</dbReference>
<dbReference type="EMBL" id="JEOB01000001">
    <property type="protein sequence ID" value="EXM40620.1"/>
    <property type="molecule type" value="Genomic_DNA"/>
</dbReference>
<organism evidence="6 7">
    <name type="scientific">Ruminococcus albus SY3</name>
    <dbReference type="NCBI Taxonomy" id="1341156"/>
    <lineage>
        <taxon>Bacteria</taxon>
        <taxon>Bacillati</taxon>
        <taxon>Bacillota</taxon>
        <taxon>Clostridia</taxon>
        <taxon>Eubacteriales</taxon>
        <taxon>Oscillospiraceae</taxon>
        <taxon>Ruminococcus</taxon>
    </lineage>
</organism>
<dbReference type="PATRIC" id="fig|1341156.4.peg.146"/>
<dbReference type="SUPFAM" id="SSF49265">
    <property type="entry name" value="Fibronectin type III"/>
    <property type="match status" value="1"/>
</dbReference>
<dbReference type="InterPro" id="IPR037459">
    <property type="entry name" value="RhgT-like"/>
</dbReference>
<comment type="similarity">
    <text evidence="1">Belongs to the 'GDSL' lipolytic enzyme family.</text>
</comment>
<evidence type="ECO:0000256" key="2">
    <source>
        <dbReference type="ARBA" id="ARBA00022801"/>
    </source>
</evidence>
<reference evidence="6 7" key="1">
    <citation type="submission" date="2013-06" db="EMBL/GenBank/DDBJ databases">
        <title>Rumen cellulosomics: divergent fiber-degrading strategies revealed by comparative genome-wide analysis of six Ruminococcal strains.</title>
        <authorList>
            <person name="Dassa B."/>
            <person name="Borovok I."/>
            <person name="Lamed R."/>
            <person name="Flint H."/>
            <person name="Yeoman C.J."/>
            <person name="White B."/>
            <person name="Bayer E.A."/>
        </authorList>
    </citation>
    <scope>NUCLEOTIDE SEQUENCE [LARGE SCALE GENOMIC DNA]</scope>
    <source>
        <strain evidence="6 7">SY3</strain>
    </source>
</reference>
<dbReference type="InterPro" id="IPR013830">
    <property type="entry name" value="SGNH_hydro"/>
</dbReference>
<evidence type="ECO:0000313" key="6">
    <source>
        <dbReference type="EMBL" id="EXM40620.1"/>
    </source>
</evidence>
<protein>
    <submittedName>
        <fullName evidence="6">GDSL family lipase</fullName>
    </submittedName>
</protein>
<dbReference type="GO" id="GO:0016787">
    <property type="term" value="F:hydrolase activity"/>
    <property type="evidence" value="ECO:0007669"/>
    <property type="project" value="UniProtKB-KW"/>
</dbReference>
<accession>A0A011WUD2</accession>
<dbReference type="SUPFAM" id="SSF52266">
    <property type="entry name" value="SGNH hydrolase"/>
    <property type="match status" value="1"/>
</dbReference>